<feature type="compositionally biased region" description="Acidic residues" evidence="2">
    <location>
        <begin position="262"/>
        <end position="279"/>
    </location>
</feature>
<name>A0A3N2PPA0_SODAK</name>
<protein>
    <submittedName>
        <fullName evidence="3">Uncharacterized protein</fullName>
    </submittedName>
</protein>
<feature type="compositionally biased region" description="Polar residues" evidence="2">
    <location>
        <begin position="211"/>
        <end position="254"/>
    </location>
</feature>
<feature type="compositionally biased region" description="Polar residues" evidence="2">
    <location>
        <begin position="344"/>
        <end position="363"/>
    </location>
</feature>
<feature type="coiled-coil region" evidence="1">
    <location>
        <begin position="62"/>
        <end position="99"/>
    </location>
</feature>
<sequence length="521" mass="57688">MDADQANSHPGSDNQSFTSQLYADASHDANFAMNWQDNQQPNEQQSYQQQNARQEHQLGQYIARLQDDQQRLRRQQQIAEQQLQLLQQQQQQRVQQQHNQQPFSQPDHTLQTSPESYQQVLDLQRYVQQEYARPFDAHRQFQPQQQVTSSPPPGYFFHSIANAVNGYHIPPGSFPSPPPSAFLGDHGSSLAGTSASFENLGNQLDYHSGTPVPTSTGNPSSSFTPFQLSPDQQGDLSVINTEQGGTSSSYGNIQGNNNNNNGDDDEEDAPHETDDEGEWGNDPVNNNQTPHPVPSELNQVEHHGTKRVKTADDENGPSKGPRGRQTAPKRRGRPKKTAAGNDNEPVSRQPAQQGAHSPLSSFSDGFFVHPRVPLNPATPFPPAPGLDSGSLVLPNPQEPQRRIINPERAFRFPPLPADRRQAVQSGRVGPYIDGDWMVRIESQTGDLVRLARRQIRPVSREPGSGPEQAGVVSELEEVWTHPETGQDLRQVRIPTSGRPVMGPDGAFHGFEGSVETAWLFG</sequence>
<gene>
    <name evidence="3" type="ORF">SODALDRAFT_380669</name>
</gene>
<evidence type="ECO:0000313" key="3">
    <source>
        <dbReference type="EMBL" id="ROT36341.1"/>
    </source>
</evidence>
<dbReference type="EMBL" id="ML119059">
    <property type="protein sequence ID" value="ROT36341.1"/>
    <property type="molecule type" value="Genomic_DNA"/>
</dbReference>
<reference evidence="3 4" key="1">
    <citation type="journal article" date="2018" name="Mol. Ecol.">
        <title>The obligate alkalophilic soda-lake fungus Sodiomyces alkalinus has shifted to a protein diet.</title>
        <authorList>
            <person name="Grum-Grzhimaylo A.A."/>
            <person name="Falkoski D.L."/>
            <person name="van den Heuvel J."/>
            <person name="Valero-Jimenez C.A."/>
            <person name="Min B."/>
            <person name="Choi I.G."/>
            <person name="Lipzen A."/>
            <person name="Daum C.G."/>
            <person name="Aanen D.K."/>
            <person name="Tsang A."/>
            <person name="Henrissat B."/>
            <person name="Bilanenko E.N."/>
            <person name="de Vries R.P."/>
            <person name="van Kan J.A.L."/>
            <person name="Grigoriev I.V."/>
            <person name="Debets A.J.M."/>
        </authorList>
    </citation>
    <scope>NUCLEOTIDE SEQUENCE [LARGE SCALE GENOMIC DNA]</scope>
    <source>
        <strain evidence="3 4">F11</strain>
    </source>
</reference>
<feature type="compositionally biased region" description="Polar residues" evidence="2">
    <location>
        <begin position="1"/>
        <end position="21"/>
    </location>
</feature>
<keyword evidence="1" id="KW-0175">Coiled coil</keyword>
<evidence type="ECO:0000256" key="2">
    <source>
        <dbReference type="SAM" id="MobiDB-lite"/>
    </source>
</evidence>
<evidence type="ECO:0000256" key="1">
    <source>
        <dbReference type="SAM" id="Coils"/>
    </source>
</evidence>
<feature type="compositionally biased region" description="Low complexity" evidence="2">
    <location>
        <begin position="34"/>
        <end position="52"/>
    </location>
</feature>
<organism evidence="3 4">
    <name type="scientific">Sodiomyces alkalinus (strain CBS 110278 / VKM F-3762 / F11)</name>
    <name type="common">Alkaliphilic filamentous fungus</name>
    <dbReference type="NCBI Taxonomy" id="1314773"/>
    <lineage>
        <taxon>Eukaryota</taxon>
        <taxon>Fungi</taxon>
        <taxon>Dikarya</taxon>
        <taxon>Ascomycota</taxon>
        <taxon>Pezizomycotina</taxon>
        <taxon>Sordariomycetes</taxon>
        <taxon>Hypocreomycetidae</taxon>
        <taxon>Glomerellales</taxon>
        <taxon>Plectosphaerellaceae</taxon>
        <taxon>Sodiomyces</taxon>
    </lineage>
</organism>
<dbReference type="AlphaFoldDB" id="A0A3N2PPA0"/>
<evidence type="ECO:0000313" key="4">
    <source>
        <dbReference type="Proteomes" id="UP000272025"/>
    </source>
</evidence>
<feature type="compositionally biased region" description="Basic residues" evidence="2">
    <location>
        <begin position="327"/>
        <end position="336"/>
    </location>
</feature>
<accession>A0A3N2PPA0</accession>
<feature type="region of interest" description="Disordered" evidence="2">
    <location>
        <begin position="1"/>
        <end position="53"/>
    </location>
</feature>
<dbReference type="GeneID" id="39583596"/>
<proteinExistence type="predicted"/>
<dbReference type="RefSeq" id="XP_028464147.1">
    <property type="nucleotide sequence ID" value="XM_028615119.1"/>
</dbReference>
<feature type="region of interest" description="Disordered" evidence="2">
    <location>
        <begin position="201"/>
        <end position="363"/>
    </location>
</feature>
<keyword evidence="4" id="KW-1185">Reference proteome</keyword>
<dbReference type="Proteomes" id="UP000272025">
    <property type="component" value="Unassembled WGS sequence"/>
</dbReference>